<name>A0A1G8KEQ1_9PSED</name>
<dbReference type="InterPro" id="IPR050968">
    <property type="entry name" value="Cytochrome_c_oxidase_bac_sub4"/>
</dbReference>
<reference evidence="19" key="1">
    <citation type="submission" date="2016-10" db="EMBL/GenBank/DDBJ databases">
        <authorList>
            <person name="Varghese N."/>
            <person name="Submissions S."/>
        </authorList>
    </citation>
    <scope>NUCLEOTIDE SEQUENCE [LARGE SCALE GENOMIC DNA]</scope>
    <source>
        <strain evidence="19">ATCC 700689</strain>
    </source>
</reference>
<evidence type="ECO:0000256" key="5">
    <source>
        <dbReference type="ARBA" id="ARBA00022448"/>
    </source>
</evidence>
<evidence type="ECO:0000256" key="4">
    <source>
        <dbReference type="ARBA" id="ARBA00014689"/>
    </source>
</evidence>
<dbReference type="OrthoDB" id="2375888at2"/>
<dbReference type="PANTHER" id="PTHR36835">
    <property type="entry name" value="CYTOCHROME BO(3) UBIQUINOL OXIDASE SUBUNIT 4"/>
    <property type="match status" value="1"/>
</dbReference>
<keyword evidence="19" id="KW-1185">Reference proteome</keyword>
<dbReference type="InterPro" id="IPR014210">
    <property type="entry name" value="Cyt_o_ubiqinol_oxidase_su4"/>
</dbReference>
<comment type="similarity">
    <text evidence="2">Belongs to the cytochrome c oxidase bacterial subunit 4 family.</text>
</comment>
<evidence type="ECO:0000256" key="9">
    <source>
        <dbReference type="ARBA" id="ARBA00022989"/>
    </source>
</evidence>
<sequence length="110" mass="12247">MANSHHSHDDASHGSFKSYMVGFVLSIILTAIPFGLVMFPTISKVATLWVVLIFAVVQVLVHLVYFLHLDRSAAQRNNVIAFAFATLVILLLVGLSVWIMFSIHTFMMAK</sequence>
<proteinExistence type="inferred from homology"/>
<keyword evidence="8" id="KW-0249">Electron transport</keyword>
<keyword evidence="7 17" id="KW-0812">Transmembrane</keyword>
<evidence type="ECO:0000256" key="16">
    <source>
        <dbReference type="ARBA" id="ARBA00032185"/>
    </source>
</evidence>
<evidence type="ECO:0000256" key="2">
    <source>
        <dbReference type="ARBA" id="ARBA00008079"/>
    </source>
</evidence>
<evidence type="ECO:0000256" key="11">
    <source>
        <dbReference type="ARBA" id="ARBA00023136"/>
    </source>
</evidence>
<evidence type="ECO:0000313" key="18">
    <source>
        <dbReference type="EMBL" id="SDI41903.1"/>
    </source>
</evidence>
<feature type="transmembrane region" description="Helical" evidence="17">
    <location>
        <begin position="79"/>
        <end position="101"/>
    </location>
</feature>
<comment type="function">
    <text evidence="12">Cytochrome bo(3) ubiquinol terminal oxidase is the component of the aerobic respiratory chain of E.coli that predominates when cells are grown at high aeration. Has proton pump activity across the membrane in addition to electron transfer, pumping 2 protons/electron.</text>
</comment>
<dbReference type="Proteomes" id="UP000182894">
    <property type="component" value="Unassembled WGS sequence"/>
</dbReference>
<evidence type="ECO:0000256" key="17">
    <source>
        <dbReference type="SAM" id="Phobius"/>
    </source>
</evidence>
<dbReference type="NCBIfam" id="TIGR02847">
    <property type="entry name" value="CyoD"/>
    <property type="match status" value="1"/>
</dbReference>
<organism evidence="18 19">
    <name type="scientific">Pseudomonas abietaniphila</name>
    <dbReference type="NCBI Taxonomy" id="89065"/>
    <lineage>
        <taxon>Bacteria</taxon>
        <taxon>Pseudomonadati</taxon>
        <taxon>Pseudomonadota</taxon>
        <taxon>Gammaproteobacteria</taxon>
        <taxon>Pseudomonadales</taxon>
        <taxon>Pseudomonadaceae</taxon>
        <taxon>Pseudomonas</taxon>
    </lineage>
</organism>
<evidence type="ECO:0000256" key="10">
    <source>
        <dbReference type="ARBA" id="ARBA00023002"/>
    </source>
</evidence>
<accession>A0A1G8KEQ1</accession>
<dbReference type="GO" id="GO:0015078">
    <property type="term" value="F:proton transmembrane transporter activity"/>
    <property type="evidence" value="ECO:0007669"/>
    <property type="project" value="TreeGrafter"/>
</dbReference>
<dbReference type="GO" id="GO:0019646">
    <property type="term" value="P:aerobic electron transport chain"/>
    <property type="evidence" value="ECO:0007669"/>
    <property type="project" value="TreeGrafter"/>
</dbReference>
<dbReference type="GO" id="GO:0015990">
    <property type="term" value="P:electron transport coupled proton transport"/>
    <property type="evidence" value="ECO:0007669"/>
    <property type="project" value="InterPro"/>
</dbReference>
<feature type="transmembrane region" description="Helical" evidence="17">
    <location>
        <begin position="20"/>
        <end position="39"/>
    </location>
</feature>
<dbReference type="STRING" id="89065.SAMN05216605_11374"/>
<dbReference type="GO" id="GO:0005886">
    <property type="term" value="C:plasma membrane"/>
    <property type="evidence" value="ECO:0007669"/>
    <property type="project" value="UniProtKB-SubCell"/>
</dbReference>
<evidence type="ECO:0000313" key="19">
    <source>
        <dbReference type="Proteomes" id="UP000182894"/>
    </source>
</evidence>
<protein>
    <recommendedName>
        <fullName evidence="4">Cytochrome bo(3) ubiquinol oxidase subunit 4</fullName>
    </recommendedName>
    <alternativeName>
        <fullName evidence="16">Cytochrome o ubiquinol oxidase subunit 4</fullName>
    </alternativeName>
    <alternativeName>
        <fullName evidence="13">Oxidase bo(3) subunit 4</fullName>
    </alternativeName>
    <alternativeName>
        <fullName evidence="14">Ubiquinol oxidase polypeptide IV</fullName>
    </alternativeName>
    <alternativeName>
        <fullName evidence="15">Ubiquinol oxidase subunit 4</fullName>
    </alternativeName>
</protein>
<comment type="subunit">
    <text evidence="3">Heterooctamer of two A chains, two B chains, two C chains and two D chains.</text>
</comment>
<keyword evidence="11 17" id="KW-0472">Membrane</keyword>
<dbReference type="AlphaFoldDB" id="A0A1G8KEQ1"/>
<evidence type="ECO:0000256" key="13">
    <source>
        <dbReference type="ARBA" id="ARBA00030071"/>
    </source>
</evidence>
<keyword evidence="5" id="KW-0813">Transport</keyword>
<keyword evidence="10" id="KW-0560">Oxidoreductase</keyword>
<evidence type="ECO:0000256" key="8">
    <source>
        <dbReference type="ARBA" id="ARBA00022982"/>
    </source>
</evidence>
<comment type="subcellular location">
    <subcellularLocation>
        <location evidence="1">Cell membrane</location>
        <topology evidence="1">Multi-pass membrane protein</topology>
    </subcellularLocation>
</comment>
<dbReference type="InterPro" id="IPR005171">
    <property type="entry name" value="Cyt_c_oxidase_su4_prok"/>
</dbReference>
<dbReference type="GO" id="GO:0009319">
    <property type="term" value="C:cytochrome o ubiquinol oxidase complex"/>
    <property type="evidence" value="ECO:0007669"/>
    <property type="project" value="TreeGrafter"/>
</dbReference>
<dbReference type="PANTHER" id="PTHR36835:SF1">
    <property type="entry name" value="CYTOCHROME BO(3) UBIQUINOL OXIDASE SUBUNIT 4"/>
    <property type="match status" value="1"/>
</dbReference>
<dbReference type="EMBL" id="FNCO01000013">
    <property type="protein sequence ID" value="SDI41903.1"/>
    <property type="molecule type" value="Genomic_DNA"/>
</dbReference>
<feature type="transmembrane region" description="Helical" evidence="17">
    <location>
        <begin position="46"/>
        <end position="67"/>
    </location>
</feature>
<dbReference type="Pfam" id="PF03626">
    <property type="entry name" value="COX4_pro"/>
    <property type="match status" value="1"/>
</dbReference>
<keyword evidence="6" id="KW-1003">Cell membrane</keyword>
<evidence type="ECO:0000256" key="1">
    <source>
        <dbReference type="ARBA" id="ARBA00004651"/>
    </source>
</evidence>
<evidence type="ECO:0000256" key="3">
    <source>
        <dbReference type="ARBA" id="ARBA00011700"/>
    </source>
</evidence>
<evidence type="ECO:0000256" key="7">
    <source>
        <dbReference type="ARBA" id="ARBA00022692"/>
    </source>
</evidence>
<evidence type="ECO:0000256" key="12">
    <source>
        <dbReference type="ARBA" id="ARBA00025694"/>
    </source>
</evidence>
<evidence type="ECO:0000256" key="14">
    <source>
        <dbReference type="ARBA" id="ARBA00030211"/>
    </source>
</evidence>
<keyword evidence="9 17" id="KW-1133">Transmembrane helix</keyword>
<dbReference type="GO" id="GO:0009486">
    <property type="term" value="F:cytochrome bo3 ubiquinol oxidase activity"/>
    <property type="evidence" value="ECO:0007669"/>
    <property type="project" value="InterPro"/>
</dbReference>
<gene>
    <name evidence="18" type="ORF">SAMN05216605_11374</name>
</gene>
<evidence type="ECO:0000256" key="15">
    <source>
        <dbReference type="ARBA" id="ARBA00031887"/>
    </source>
</evidence>
<dbReference type="RefSeq" id="WP_074755934.1">
    <property type="nucleotide sequence ID" value="NZ_CP155619.1"/>
</dbReference>
<evidence type="ECO:0000256" key="6">
    <source>
        <dbReference type="ARBA" id="ARBA00022475"/>
    </source>
</evidence>